<dbReference type="STRING" id="29833.A0A1E5RZZ8"/>
<keyword evidence="1" id="KW-0687">Ribonucleoprotein</keyword>
<evidence type="ECO:0000313" key="2">
    <source>
        <dbReference type="Proteomes" id="UP000095358"/>
    </source>
</evidence>
<dbReference type="PANTHER" id="PTHR28158">
    <property type="entry name" value="37S RIBOSOMAL PROTEIN S35, MITOCHONDRIAL"/>
    <property type="match status" value="1"/>
</dbReference>
<dbReference type="GO" id="GO:0005763">
    <property type="term" value="C:mitochondrial small ribosomal subunit"/>
    <property type="evidence" value="ECO:0007669"/>
    <property type="project" value="TreeGrafter"/>
</dbReference>
<sequence length="369" mass="42375">MSTITTKRFINYNLVKSPRYNYNKLKPNTIDSLTNKPFEGTDMDYALRQFTGPKDYKGDYIYNKYYFPPVNNIPNYLQADLELGNPLRLKQTGEVLTFSRPETNEVEIGSIQKYINGNPVGRAISNESFVRSAYLKGVDKDTQVPRFLQPFPLNPYCKTNSLLSESLKNTIRKAIKDGEVDAGVISTKLSLKVNKINAVNRLLEAEEDLVERNLIDEDMESFAETMRGMLPVYDPMQTHKNSQIDVVLKNNGKDDLDELPLFKELEKSKFISIPEGNTFTNLDAANVLFLQPADKVIKSLKSKESETNEDELLEDRRFILGKKYVTDRFDFHFVDVKVGQVGKRYGQGNRANRKDKQYTYDMNGKMVYL</sequence>
<dbReference type="OrthoDB" id="10052321at2759"/>
<dbReference type="AlphaFoldDB" id="A0A1E5RZZ8"/>
<protein>
    <submittedName>
        <fullName evidence="1">37S ribosomal protein S35, mitochondrial</fullName>
    </submittedName>
</protein>
<dbReference type="EMBL" id="LPNN01000001">
    <property type="protein sequence ID" value="OEJ92542.1"/>
    <property type="molecule type" value="Genomic_DNA"/>
</dbReference>
<accession>A0A1E5RZZ8</accession>
<keyword evidence="2" id="KW-1185">Reference proteome</keyword>
<keyword evidence="1" id="KW-0689">Ribosomal protein</keyword>
<gene>
    <name evidence="1" type="ORF">AWRI3580_g251</name>
</gene>
<reference evidence="2" key="1">
    <citation type="journal article" date="2016" name="Genome Announc.">
        <title>Genome sequences of three species of Hanseniaspora isolated from spontaneous wine fermentations.</title>
        <authorList>
            <person name="Sternes P.R."/>
            <person name="Lee D."/>
            <person name="Kutyna D.R."/>
            <person name="Borneman A.R."/>
        </authorList>
    </citation>
    <scope>NUCLEOTIDE SEQUENCE [LARGE SCALE GENOMIC DNA]</scope>
    <source>
        <strain evidence="2">AWRI3580</strain>
    </source>
</reference>
<proteinExistence type="predicted"/>
<dbReference type="GO" id="GO:0032543">
    <property type="term" value="P:mitochondrial translation"/>
    <property type="evidence" value="ECO:0007669"/>
    <property type="project" value="TreeGrafter"/>
</dbReference>
<dbReference type="GO" id="GO:0003735">
    <property type="term" value="F:structural constituent of ribosome"/>
    <property type="evidence" value="ECO:0007669"/>
    <property type="project" value="TreeGrafter"/>
</dbReference>
<comment type="caution">
    <text evidence="1">The sequence shown here is derived from an EMBL/GenBank/DDBJ whole genome shotgun (WGS) entry which is preliminary data.</text>
</comment>
<dbReference type="Proteomes" id="UP000095358">
    <property type="component" value="Unassembled WGS sequence"/>
</dbReference>
<dbReference type="PANTHER" id="PTHR28158:SF1">
    <property type="entry name" value="SMALL RIBOSOMAL SUBUNIT PROTEIN MS45"/>
    <property type="match status" value="1"/>
</dbReference>
<evidence type="ECO:0000313" key="1">
    <source>
        <dbReference type="EMBL" id="OEJ92542.1"/>
    </source>
</evidence>
<dbReference type="VEuPathDB" id="FungiDB:AWRI3580_g251"/>
<organism evidence="1 2">
    <name type="scientific">Hanseniaspora uvarum</name>
    <name type="common">Yeast</name>
    <name type="synonym">Kloeckera apiculata</name>
    <dbReference type="NCBI Taxonomy" id="29833"/>
    <lineage>
        <taxon>Eukaryota</taxon>
        <taxon>Fungi</taxon>
        <taxon>Dikarya</taxon>
        <taxon>Ascomycota</taxon>
        <taxon>Saccharomycotina</taxon>
        <taxon>Saccharomycetes</taxon>
        <taxon>Saccharomycodales</taxon>
        <taxon>Saccharomycodaceae</taxon>
        <taxon>Hanseniaspora</taxon>
    </lineage>
</organism>
<name>A0A1E5RZZ8_HANUV</name>
<dbReference type="InterPro" id="IPR021036">
    <property type="entry name" value="Ribosomal_mS45"/>
</dbReference>
<dbReference type="Pfam" id="PF12298">
    <property type="entry name" value="Bot1p"/>
    <property type="match status" value="1"/>
</dbReference>